<evidence type="ECO:0000313" key="2">
    <source>
        <dbReference type="Proteomes" id="UP000635565"/>
    </source>
</evidence>
<keyword evidence="2" id="KW-1185">Reference proteome</keyword>
<evidence type="ECO:0000313" key="1">
    <source>
        <dbReference type="EMBL" id="GHO86409.1"/>
    </source>
</evidence>
<name>A0ABQ3VL44_9CHLR</name>
<organism evidence="1 2">
    <name type="scientific">Dictyobacter formicarum</name>
    <dbReference type="NCBI Taxonomy" id="2778368"/>
    <lineage>
        <taxon>Bacteria</taxon>
        <taxon>Bacillati</taxon>
        <taxon>Chloroflexota</taxon>
        <taxon>Ktedonobacteria</taxon>
        <taxon>Ktedonobacterales</taxon>
        <taxon>Dictyobacteraceae</taxon>
        <taxon>Dictyobacter</taxon>
    </lineage>
</organism>
<sequence>MLAIKPRIRVHLRIRVRIRRCTRIRNLSSNKSKNELLMPQKAFYQSASVCYNARAYASFIVESARIRVRVHLRIRTF</sequence>
<protein>
    <submittedName>
        <fullName evidence="1">Uncharacterized protein</fullName>
    </submittedName>
</protein>
<accession>A0ABQ3VL44</accession>
<dbReference type="Proteomes" id="UP000635565">
    <property type="component" value="Unassembled WGS sequence"/>
</dbReference>
<gene>
    <name evidence="1" type="ORF">KSZ_44150</name>
</gene>
<dbReference type="EMBL" id="BNJJ01000012">
    <property type="protein sequence ID" value="GHO86409.1"/>
    <property type="molecule type" value="Genomic_DNA"/>
</dbReference>
<proteinExistence type="predicted"/>
<reference evidence="1 2" key="1">
    <citation type="journal article" date="2021" name="Int. J. Syst. Evol. Microbiol.">
        <title>Reticulibacter mediterranei gen. nov., sp. nov., within the new family Reticulibacteraceae fam. nov., and Ktedonospora formicarum gen. nov., sp. nov., Ktedonobacter robiniae sp. nov., Dictyobacter formicarum sp. nov. and Dictyobacter arantiisoli sp. nov., belonging to the class Ktedonobacteria.</title>
        <authorList>
            <person name="Yabe S."/>
            <person name="Zheng Y."/>
            <person name="Wang C.M."/>
            <person name="Sakai Y."/>
            <person name="Abe K."/>
            <person name="Yokota A."/>
            <person name="Donadio S."/>
            <person name="Cavaletti L."/>
            <person name="Monciardini P."/>
        </authorList>
    </citation>
    <scope>NUCLEOTIDE SEQUENCE [LARGE SCALE GENOMIC DNA]</scope>
    <source>
        <strain evidence="1 2">SOSP1-9</strain>
    </source>
</reference>
<comment type="caution">
    <text evidence="1">The sequence shown here is derived from an EMBL/GenBank/DDBJ whole genome shotgun (WGS) entry which is preliminary data.</text>
</comment>